<keyword evidence="2" id="KW-1185">Reference proteome</keyword>
<dbReference type="STRING" id="568816.Acin_2465"/>
<dbReference type="InParanoid" id="G4Q8E7"/>
<organism evidence="1 2">
    <name type="scientific">Acidaminococcus intestini (strain RyC-MR95)</name>
    <dbReference type="NCBI Taxonomy" id="568816"/>
    <lineage>
        <taxon>Bacteria</taxon>
        <taxon>Bacillati</taxon>
        <taxon>Bacillota</taxon>
        <taxon>Negativicutes</taxon>
        <taxon>Acidaminococcales</taxon>
        <taxon>Acidaminococcaceae</taxon>
        <taxon>Acidaminococcus</taxon>
    </lineage>
</organism>
<sequence>MKGKRRELFGKCILFLKMVKKKAALLAATHFLKWSGQWESNPPLKLGKLSFYQ</sequence>
<evidence type="ECO:0000313" key="2">
    <source>
        <dbReference type="Proteomes" id="UP000007093"/>
    </source>
</evidence>
<dbReference type="KEGG" id="ain:Acin_2465"/>
<reference evidence="1 2" key="1">
    <citation type="journal article" date="2011" name="J. Bacteriol.">
        <title>Complete genome sequence of Acidaminococcus intestini RYC-MR95, a Gram-negative bacterium from the phylum Firmicutes.</title>
        <authorList>
            <person name="D'Auria G."/>
            <person name="Galan J.C."/>
            <person name="Rodriguez-Alcayna M."/>
            <person name="Moya A."/>
            <person name="Baquero F."/>
            <person name="Latorre A."/>
        </authorList>
    </citation>
    <scope>NUCLEOTIDE SEQUENCE [LARGE SCALE GENOMIC DNA]</scope>
    <source>
        <strain evidence="1 2">RyC-MR95</strain>
    </source>
</reference>
<dbReference type="AlphaFoldDB" id="G4Q8E7"/>
<gene>
    <name evidence="1" type="ordered locus">Acin_2465</name>
</gene>
<name>G4Q8E7_ACIIR</name>
<protein>
    <submittedName>
        <fullName evidence="1">Uncharacterized protein</fullName>
    </submittedName>
</protein>
<dbReference type="Proteomes" id="UP000007093">
    <property type="component" value="Chromosome"/>
</dbReference>
<dbReference type="EMBL" id="CP003058">
    <property type="protein sequence ID" value="AEQ23657.1"/>
    <property type="molecule type" value="Genomic_DNA"/>
</dbReference>
<accession>G4Q8E7</accession>
<evidence type="ECO:0000313" key="1">
    <source>
        <dbReference type="EMBL" id="AEQ23657.1"/>
    </source>
</evidence>
<proteinExistence type="predicted"/>
<dbReference type="HOGENOM" id="CLU_3057505_0_0_9"/>